<proteinExistence type="predicted"/>
<gene>
    <name evidence="1" type="ORF">C8J55DRAFT_494449</name>
</gene>
<reference evidence="1" key="1">
    <citation type="submission" date="2022-08" db="EMBL/GenBank/DDBJ databases">
        <authorList>
            <consortium name="DOE Joint Genome Institute"/>
            <person name="Min B."/>
            <person name="Riley R."/>
            <person name="Sierra-Patev S."/>
            <person name="Naranjo-Ortiz M."/>
            <person name="Looney B."/>
            <person name="Konkel Z."/>
            <person name="Slot J.C."/>
            <person name="Sakamoto Y."/>
            <person name="Steenwyk J.L."/>
            <person name="Rokas A."/>
            <person name="Carro J."/>
            <person name="Camarero S."/>
            <person name="Ferreira P."/>
            <person name="Molpeceres G."/>
            <person name="Ruiz-Duenas F.J."/>
            <person name="Serrano A."/>
            <person name="Henrissat B."/>
            <person name="Drula E."/>
            <person name="Hughes K.W."/>
            <person name="Mata J.L."/>
            <person name="Ishikawa N.K."/>
            <person name="Vargas-Isla R."/>
            <person name="Ushijima S."/>
            <person name="Smith C.A."/>
            <person name="Ahrendt S."/>
            <person name="Andreopoulos W."/>
            <person name="He G."/>
            <person name="Labutti K."/>
            <person name="Lipzen A."/>
            <person name="Ng V."/>
            <person name="Sandor L."/>
            <person name="Barry K."/>
            <person name="Martinez A.T."/>
            <person name="Xiao Y."/>
            <person name="Gibbons J.G."/>
            <person name="Terashima K."/>
            <person name="Hibbett D.S."/>
            <person name="Grigoriev I.V."/>
        </authorList>
    </citation>
    <scope>NUCLEOTIDE SEQUENCE</scope>
    <source>
        <strain evidence="1">Sp2 HRB7682 ss15</strain>
    </source>
</reference>
<protein>
    <submittedName>
        <fullName evidence="1">Uncharacterized protein</fullName>
    </submittedName>
</protein>
<dbReference type="AlphaFoldDB" id="A0A9W8ZQB4"/>
<dbReference type="EMBL" id="JANVFS010000075">
    <property type="protein sequence ID" value="KAJ4463316.1"/>
    <property type="molecule type" value="Genomic_DNA"/>
</dbReference>
<sequence>MRAMVLANIATEADLANGMRGTVTDIILDEREPIEHEVMDGATMLHHPPACIFFKLDGETAVRLAEFPEGLLPIVPQETKFSVPVNGTGSRTILRQQVALTPGYAFTDLKSQGQTIEYVIMDLASPNYRSKLNAFGAYVSLSHSRGRETIRILRGFDGSLFVTHPSPALEAEDQRLDECGAATTIA</sequence>
<dbReference type="SUPFAM" id="SSF52540">
    <property type="entry name" value="P-loop containing nucleoside triphosphate hydrolases"/>
    <property type="match status" value="1"/>
</dbReference>
<evidence type="ECO:0000313" key="2">
    <source>
        <dbReference type="Proteomes" id="UP001150238"/>
    </source>
</evidence>
<dbReference type="Proteomes" id="UP001150238">
    <property type="component" value="Unassembled WGS sequence"/>
</dbReference>
<reference evidence="1" key="2">
    <citation type="journal article" date="2023" name="Proc. Natl. Acad. Sci. U.S.A.">
        <title>A global phylogenomic analysis of the shiitake genus Lentinula.</title>
        <authorList>
            <person name="Sierra-Patev S."/>
            <person name="Min B."/>
            <person name="Naranjo-Ortiz M."/>
            <person name="Looney B."/>
            <person name="Konkel Z."/>
            <person name="Slot J.C."/>
            <person name="Sakamoto Y."/>
            <person name="Steenwyk J.L."/>
            <person name="Rokas A."/>
            <person name="Carro J."/>
            <person name="Camarero S."/>
            <person name="Ferreira P."/>
            <person name="Molpeceres G."/>
            <person name="Ruiz-Duenas F.J."/>
            <person name="Serrano A."/>
            <person name="Henrissat B."/>
            <person name="Drula E."/>
            <person name="Hughes K.W."/>
            <person name="Mata J.L."/>
            <person name="Ishikawa N.K."/>
            <person name="Vargas-Isla R."/>
            <person name="Ushijima S."/>
            <person name="Smith C.A."/>
            <person name="Donoghue J."/>
            <person name="Ahrendt S."/>
            <person name="Andreopoulos W."/>
            <person name="He G."/>
            <person name="LaButti K."/>
            <person name="Lipzen A."/>
            <person name="Ng V."/>
            <person name="Riley R."/>
            <person name="Sandor L."/>
            <person name="Barry K."/>
            <person name="Martinez A.T."/>
            <person name="Xiao Y."/>
            <person name="Gibbons J.G."/>
            <person name="Terashima K."/>
            <person name="Grigoriev I.V."/>
            <person name="Hibbett D."/>
        </authorList>
    </citation>
    <scope>NUCLEOTIDE SEQUENCE</scope>
    <source>
        <strain evidence="1">Sp2 HRB7682 ss15</strain>
    </source>
</reference>
<dbReference type="InterPro" id="IPR027417">
    <property type="entry name" value="P-loop_NTPase"/>
</dbReference>
<name>A0A9W8ZQB4_9AGAR</name>
<evidence type="ECO:0000313" key="1">
    <source>
        <dbReference type="EMBL" id="KAJ4463316.1"/>
    </source>
</evidence>
<organism evidence="1 2">
    <name type="scientific">Lentinula lateritia</name>
    <dbReference type="NCBI Taxonomy" id="40482"/>
    <lineage>
        <taxon>Eukaryota</taxon>
        <taxon>Fungi</taxon>
        <taxon>Dikarya</taxon>
        <taxon>Basidiomycota</taxon>
        <taxon>Agaricomycotina</taxon>
        <taxon>Agaricomycetes</taxon>
        <taxon>Agaricomycetidae</taxon>
        <taxon>Agaricales</taxon>
        <taxon>Marasmiineae</taxon>
        <taxon>Omphalotaceae</taxon>
        <taxon>Lentinula</taxon>
    </lineage>
</organism>
<accession>A0A9W8ZQB4</accession>
<comment type="caution">
    <text evidence="1">The sequence shown here is derived from an EMBL/GenBank/DDBJ whole genome shotgun (WGS) entry which is preliminary data.</text>
</comment>